<dbReference type="Pfam" id="PF00319">
    <property type="entry name" value="SRF-TF"/>
    <property type="match status" value="1"/>
</dbReference>
<dbReference type="Proteomes" id="UP001141552">
    <property type="component" value="Unassembled WGS sequence"/>
</dbReference>
<evidence type="ECO:0000259" key="7">
    <source>
        <dbReference type="PROSITE" id="PS50066"/>
    </source>
</evidence>
<evidence type="ECO:0000256" key="4">
    <source>
        <dbReference type="ARBA" id="ARBA00023163"/>
    </source>
</evidence>
<dbReference type="EMBL" id="JAKUCV010002194">
    <property type="protein sequence ID" value="KAJ4843609.1"/>
    <property type="molecule type" value="Genomic_DNA"/>
</dbReference>
<feature type="domain" description="MADS-box" evidence="7">
    <location>
        <begin position="1"/>
        <end position="49"/>
    </location>
</feature>
<evidence type="ECO:0000256" key="3">
    <source>
        <dbReference type="ARBA" id="ARBA00023125"/>
    </source>
</evidence>
<evidence type="ECO:0000313" key="9">
    <source>
        <dbReference type="Proteomes" id="UP001141552"/>
    </source>
</evidence>
<evidence type="ECO:0000313" key="8">
    <source>
        <dbReference type="EMBL" id="KAJ4843609.1"/>
    </source>
</evidence>
<dbReference type="SUPFAM" id="SSF55455">
    <property type="entry name" value="SRF-like"/>
    <property type="match status" value="1"/>
</dbReference>
<dbReference type="PANTHER" id="PTHR11945:SF521">
    <property type="entry name" value="AGAMOUS-LIKE 48-RELATED"/>
    <property type="match status" value="1"/>
</dbReference>
<reference evidence="8" key="2">
    <citation type="journal article" date="2023" name="Plants (Basel)">
        <title>Annotation of the Turnera subulata (Passifloraceae) Draft Genome Reveals the S-Locus Evolved after the Divergence of Turneroideae from Passifloroideae in a Stepwise Manner.</title>
        <authorList>
            <person name="Henning P.M."/>
            <person name="Roalson E.H."/>
            <person name="Mir W."/>
            <person name="McCubbin A.G."/>
            <person name="Shore J.S."/>
        </authorList>
    </citation>
    <scope>NUCLEOTIDE SEQUENCE</scope>
    <source>
        <strain evidence="8">F60SS</strain>
    </source>
</reference>
<gene>
    <name evidence="8" type="ORF">Tsubulata_020311</name>
</gene>
<dbReference type="AlphaFoldDB" id="A0A9Q0G7B7"/>
<keyword evidence="2" id="KW-0805">Transcription regulation</keyword>
<evidence type="ECO:0000256" key="2">
    <source>
        <dbReference type="ARBA" id="ARBA00023015"/>
    </source>
</evidence>
<keyword evidence="4" id="KW-0804">Transcription</keyword>
<evidence type="ECO:0000256" key="5">
    <source>
        <dbReference type="ARBA" id="ARBA00023242"/>
    </source>
</evidence>
<dbReference type="InterPro" id="IPR002100">
    <property type="entry name" value="TF_MADSbox"/>
</dbReference>
<accession>A0A9Q0G7B7</accession>
<feature type="region of interest" description="Disordered" evidence="6">
    <location>
        <begin position="429"/>
        <end position="481"/>
    </location>
</feature>
<dbReference type="FunFam" id="3.40.1810.10:FF:000024">
    <property type="entry name" value="Agamous-like MADS-box protein AGL80"/>
    <property type="match status" value="1"/>
</dbReference>
<dbReference type="PROSITE" id="PS50066">
    <property type="entry name" value="MADS_BOX_2"/>
    <property type="match status" value="1"/>
</dbReference>
<dbReference type="GO" id="GO:0000981">
    <property type="term" value="F:DNA-binding transcription factor activity, RNA polymerase II-specific"/>
    <property type="evidence" value="ECO:0007669"/>
    <property type="project" value="InterPro"/>
</dbReference>
<evidence type="ECO:0000256" key="6">
    <source>
        <dbReference type="SAM" id="MobiDB-lite"/>
    </source>
</evidence>
<keyword evidence="3" id="KW-0238">DNA-binding</keyword>
<keyword evidence="9" id="KW-1185">Reference proteome</keyword>
<dbReference type="CDD" id="cd00266">
    <property type="entry name" value="MADS_SRF_like"/>
    <property type="match status" value="1"/>
</dbReference>
<dbReference type="InterPro" id="IPR033897">
    <property type="entry name" value="SRF-like_MADS-box"/>
</dbReference>
<organism evidence="8 9">
    <name type="scientific">Turnera subulata</name>
    <dbReference type="NCBI Taxonomy" id="218843"/>
    <lineage>
        <taxon>Eukaryota</taxon>
        <taxon>Viridiplantae</taxon>
        <taxon>Streptophyta</taxon>
        <taxon>Embryophyta</taxon>
        <taxon>Tracheophyta</taxon>
        <taxon>Spermatophyta</taxon>
        <taxon>Magnoliopsida</taxon>
        <taxon>eudicotyledons</taxon>
        <taxon>Gunneridae</taxon>
        <taxon>Pentapetalae</taxon>
        <taxon>rosids</taxon>
        <taxon>fabids</taxon>
        <taxon>Malpighiales</taxon>
        <taxon>Passifloraceae</taxon>
        <taxon>Turnera</taxon>
    </lineage>
</organism>
<dbReference type="PRINTS" id="PR00404">
    <property type="entry name" value="MADSDOMAIN"/>
</dbReference>
<dbReference type="Gene3D" id="3.40.1810.10">
    <property type="entry name" value="Transcription factor, MADS-box"/>
    <property type="match status" value="1"/>
</dbReference>
<evidence type="ECO:0000256" key="1">
    <source>
        <dbReference type="ARBA" id="ARBA00004123"/>
    </source>
</evidence>
<name>A0A9Q0G7B7_9ROSI</name>
<dbReference type="SMART" id="SM00432">
    <property type="entry name" value="MADS"/>
    <property type="match status" value="1"/>
</dbReference>
<comment type="caution">
    <text evidence="8">The sequence shown here is derived from an EMBL/GenBank/DDBJ whole genome shotgun (WGS) entry which is preliminary data.</text>
</comment>
<proteinExistence type="predicted"/>
<reference evidence="8" key="1">
    <citation type="submission" date="2022-02" db="EMBL/GenBank/DDBJ databases">
        <authorList>
            <person name="Henning P.M."/>
            <person name="McCubbin A.G."/>
            <person name="Shore J.S."/>
        </authorList>
    </citation>
    <scope>NUCLEOTIDE SEQUENCE</scope>
    <source>
        <strain evidence="8">F60SS</strain>
        <tissue evidence="8">Leaves</tissue>
    </source>
</reference>
<dbReference type="GO" id="GO:0045944">
    <property type="term" value="P:positive regulation of transcription by RNA polymerase II"/>
    <property type="evidence" value="ECO:0007669"/>
    <property type="project" value="InterPro"/>
</dbReference>
<dbReference type="InterPro" id="IPR036879">
    <property type="entry name" value="TF_MADSbox_sf"/>
</dbReference>
<dbReference type="GO" id="GO:0005634">
    <property type="term" value="C:nucleus"/>
    <property type="evidence" value="ECO:0007669"/>
    <property type="project" value="UniProtKB-SubCell"/>
</dbReference>
<dbReference type="OrthoDB" id="762064at2759"/>
<feature type="region of interest" description="Disordered" evidence="6">
    <location>
        <begin position="166"/>
        <end position="207"/>
    </location>
</feature>
<feature type="compositionally biased region" description="Acidic residues" evidence="6">
    <location>
        <begin position="182"/>
        <end position="200"/>
    </location>
</feature>
<comment type="subcellular location">
    <subcellularLocation>
        <location evidence="1">Nucleus</location>
    </subcellularLocation>
</comment>
<dbReference type="GO" id="GO:0000978">
    <property type="term" value="F:RNA polymerase II cis-regulatory region sequence-specific DNA binding"/>
    <property type="evidence" value="ECO:0007669"/>
    <property type="project" value="TreeGrafter"/>
</dbReference>
<keyword evidence="5" id="KW-0539">Nucleus</keyword>
<dbReference type="PANTHER" id="PTHR11945">
    <property type="entry name" value="MADS BOX PROTEIN"/>
    <property type="match status" value="1"/>
</dbReference>
<protein>
    <recommendedName>
        <fullName evidence="7">MADS-box domain-containing protein</fullName>
    </recommendedName>
</protein>
<sequence>MTRKKVKLEWIANDSARKASLKKRRAGLLKKVSELATLCGVSAFVIIYSPDDPEPVVWPSRQVVEQLMVRYQSLPDMEKTKKMMNQEGYLKDRKSKMEDQVQKQLRNNMEMELGYLLHQIYQDRGFDGLSEHETDALGWLLLERVKEIRKRADYFEQVPPFPSVSSFFGPIQGQHSGGNAANDDEDEDDEDDDDGDDESENSLPSANVVHNLKFPDQWFTDAMKHKEIGMSRSDMMGLMPLPYYTTAGAGAGAASNYAGEQTDLGATFLHRNNNNNNSLGLGLLPYDHANQLGGHNGGTSLYSLGVSDHHHGNIVNIGTSAPPGGGVGVANYFDAGLPLPNMARGNLSGGGTNLNLDFSQGNIGGGGGTTFDLGLNPDIAEKVLGPDLAHHGNNNINAGDNIFQRLGLGHGNFERSNVGRHGLSELGFPNQGLAGGGSSTNGSTRLGGSDPALRGLFLGGASDAGMPSDHVTKNWPANPSP</sequence>
<dbReference type="GO" id="GO:0046983">
    <property type="term" value="F:protein dimerization activity"/>
    <property type="evidence" value="ECO:0007669"/>
    <property type="project" value="InterPro"/>
</dbReference>